<dbReference type="InterPro" id="IPR048332">
    <property type="entry name" value="GD_AH_C"/>
</dbReference>
<reference evidence="5 6" key="1">
    <citation type="journal article" date="2014" name="BMC Genomics">
        <title>Comparison of environmental and isolate Sulfobacillus genomes reveals diverse carbon, sulfur, nitrogen, and hydrogen metabolisms.</title>
        <authorList>
            <person name="Justice N.B."/>
            <person name="Norman A."/>
            <person name="Brown C.T."/>
            <person name="Singh A."/>
            <person name="Thomas B.C."/>
            <person name="Banfield J.F."/>
        </authorList>
    </citation>
    <scope>NUCLEOTIDE SEQUENCE [LARGE SCALE GENOMIC DNA]</scope>
    <source>
        <strain evidence="5">AMDSBA3</strain>
    </source>
</reference>
<comment type="similarity">
    <text evidence="1">Belongs to the UxaA family.</text>
</comment>
<dbReference type="InterPro" id="IPR052172">
    <property type="entry name" value="UxaA_altronate/galactarate_dh"/>
</dbReference>
<dbReference type="PANTHER" id="PTHR30536">
    <property type="entry name" value="ALTRONATE/GALACTARATE DEHYDRATASE"/>
    <property type="match status" value="1"/>
</dbReference>
<evidence type="ECO:0000259" key="4">
    <source>
        <dbReference type="Pfam" id="PF20629"/>
    </source>
</evidence>
<evidence type="ECO:0000313" key="6">
    <source>
        <dbReference type="Proteomes" id="UP000241848"/>
    </source>
</evidence>
<proteinExistence type="inferred from homology"/>
<evidence type="ECO:0000259" key="3">
    <source>
        <dbReference type="Pfam" id="PF04295"/>
    </source>
</evidence>
<dbReference type="Proteomes" id="UP000241848">
    <property type="component" value="Unassembled WGS sequence"/>
</dbReference>
<evidence type="ECO:0000313" key="5">
    <source>
        <dbReference type="EMBL" id="PSR20874.1"/>
    </source>
</evidence>
<sequence>MQGYRRRDGRVGIRNQVLVAYTVECARFVAETIVQRTVGTELVGFAGCYSDPYAYRMLVELGCHPNVAAVLVVSLGCESTDVAQLADDIGQSGKPVQVIVIQELGGTRTTIEKGCAIAQAMVADSRELKLDAFAWSELVVGVECGGSDATSGFSANPATGWAVDRLIEHGAAVIFSELPELLGTDPYLLRRARTPQIGDAILSGLERARKLGEALGQFAISRGNEAGGLTTIEEKSLGALAKAGTKPIDGVLKTGDRPEGSGLYLLDKVGDVANRQLAHYEINDNDGLVSLIASGAQLLLFTTGRGSVVGSVVSPVIKICGNPQTVKRMGDDVDIDASVIVLGREGIPAVGQRVLACVEEVASGSQTRSEALGHREYSIPYKPGRACDLI</sequence>
<gene>
    <name evidence="5" type="ORF">C7B45_12990</name>
</gene>
<evidence type="ECO:0000256" key="2">
    <source>
        <dbReference type="ARBA" id="ARBA00023239"/>
    </source>
</evidence>
<dbReference type="AlphaFoldDB" id="A0A2T2WF63"/>
<dbReference type="InterPro" id="IPR007392">
    <property type="entry name" value="GD_AH_second"/>
</dbReference>
<dbReference type="PANTHER" id="PTHR30536:SF5">
    <property type="entry name" value="ALTRONATE DEHYDRATASE"/>
    <property type="match status" value="1"/>
</dbReference>
<dbReference type="GO" id="GO:0019698">
    <property type="term" value="P:D-galacturonate catabolic process"/>
    <property type="evidence" value="ECO:0007669"/>
    <property type="project" value="TreeGrafter"/>
</dbReference>
<evidence type="ECO:0000256" key="1">
    <source>
        <dbReference type="ARBA" id="ARBA00010986"/>
    </source>
</evidence>
<accession>A0A2T2WF63</accession>
<dbReference type="EMBL" id="PXYV01000048">
    <property type="protein sequence ID" value="PSR20874.1"/>
    <property type="molecule type" value="Genomic_DNA"/>
</dbReference>
<feature type="domain" description="D-galactarate/Altronate dehydratase C-terminal" evidence="4">
    <location>
        <begin position="136"/>
        <end position="379"/>
    </location>
</feature>
<dbReference type="Pfam" id="PF20629">
    <property type="entry name" value="GD_AH_C"/>
    <property type="match status" value="1"/>
</dbReference>
<dbReference type="GO" id="GO:0016829">
    <property type="term" value="F:lyase activity"/>
    <property type="evidence" value="ECO:0007669"/>
    <property type="project" value="UniProtKB-KW"/>
</dbReference>
<comment type="caution">
    <text evidence="5">The sequence shown here is derived from an EMBL/GenBank/DDBJ whole genome shotgun (WGS) entry which is preliminary data.</text>
</comment>
<feature type="domain" description="D-galactarate/Altronate dehydratase second" evidence="3">
    <location>
        <begin position="3"/>
        <end position="124"/>
    </location>
</feature>
<dbReference type="GO" id="GO:0016787">
    <property type="term" value="F:hydrolase activity"/>
    <property type="evidence" value="ECO:0007669"/>
    <property type="project" value="UniProtKB-KW"/>
</dbReference>
<keyword evidence="2" id="KW-0456">Lyase</keyword>
<name>A0A2T2WF63_9FIRM</name>
<protein>
    <submittedName>
        <fullName evidence="5">Hydrolase</fullName>
    </submittedName>
</protein>
<dbReference type="Pfam" id="PF04295">
    <property type="entry name" value="GD_AH_second"/>
    <property type="match status" value="1"/>
</dbReference>
<keyword evidence="5" id="KW-0378">Hydrolase</keyword>
<organism evidence="5 6">
    <name type="scientific">Sulfobacillus acidophilus</name>
    <dbReference type="NCBI Taxonomy" id="53633"/>
    <lineage>
        <taxon>Bacteria</taxon>
        <taxon>Bacillati</taxon>
        <taxon>Bacillota</taxon>
        <taxon>Clostridia</taxon>
        <taxon>Eubacteriales</taxon>
        <taxon>Clostridiales Family XVII. Incertae Sedis</taxon>
        <taxon>Sulfobacillus</taxon>
    </lineage>
</organism>